<evidence type="ECO:0000256" key="3">
    <source>
        <dbReference type="ARBA" id="ARBA00022692"/>
    </source>
</evidence>
<accession>A0ABW0YLW3</accession>
<dbReference type="InterPro" id="IPR002794">
    <property type="entry name" value="DUF92_TMEM19"/>
</dbReference>
<feature type="transmembrane region" description="Helical" evidence="6">
    <location>
        <begin position="178"/>
        <end position="199"/>
    </location>
</feature>
<keyword evidence="8" id="KW-1185">Reference proteome</keyword>
<evidence type="ECO:0000256" key="6">
    <source>
        <dbReference type="SAM" id="Phobius"/>
    </source>
</evidence>
<feature type="transmembrane region" description="Helical" evidence="6">
    <location>
        <begin position="82"/>
        <end position="99"/>
    </location>
</feature>
<keyword evidence="5 6" id="KW-0472">Membrane</keyword>
<dbReference type="Pfam" id="PF01940">
    <property type="entry name" value="DUF92"/>
    <property type="match status" value="1"/>
</dbReference>
<dbReference type="PANTHER" id="PTHR13353:SF5">
    <property type="entry name" value="TRANSMEMBRANE PROTEIN 19"/>
    <property type="match status" value="1"/>
</dbReference>
<name>A0ABW0YLW3_9BACI</name>
<evidence type="ECO:0000256" key="4">
    <source>
        <dbReference type="ARBA" id="ARBA00022989"/>
    </source>
</evidence>
<feature type="transmembrane region" description="Helical" evidence="6">
    <location>
        <begin position="26"/>
        <end position="54"/>
    </location>
</feature>
<reference evidence="8" key="1">
    <citation type="journal article" date="2019" name="Int. J. Syst. Evol. Microbiol.">
        <title>The Global Catalogue of Microorganisms (GCM) 10K type strain sequencing project: providing services to taxonomists for standard genome sequencing and annotation.</title>
        <authorList>
            <consortium name="The Broad Institute Genomics Platform"/>
            <consortium name="The Broad Institute Genome Sequencing Center for Infectious Disease"/>
            <person name="Wu L."/>
            <person name="Ma J."/>
        </authorList>
    </citation>
    <scope>NUCLEOTIDE SEQUENCE [LARGE SCALE GENOMIC DNA]</scope>
    <source>
        <strain evidence="8">CECT 7184</strain>
    </source>
</reference>
<keyword evidence="3 6" id="KW-0812">Transmembrane</keyword>
<protein>
    <submittedName>
        <fullName evidence="7">DUF92 domain-containing protein</fullName>
    </submittedName>
</protein>
<gene>
    <name evidence="7" type="ORF">ACFPU1_11330</name>
</gene>
<evidence type="ECO:0000313" key="8">
    <source>
        <dbReference type="Proteomes" id="UP001596142"/>
    </source>
</evidence>
<comment type="similarity">
    <text evidence="2">Belongs to the TMEM19 family.</text>
</comment>
<feature type="transmembrane region" description="Helical" evidence="6">
    <location>
        <begin position="147"/>
        <end position="172"/>
    </location>
</feature>
<organism evidence="7 8">
    <name type="scientific">Thalassorhabdus alkalitolerans</name>
    <dbReference type="NCBI Taxonomy" id="2282697"/>
    <lineage>
        <taxon>Bacteria</taxon>
        <taxon>Bacillati</taxon>
        <taxon>Bacillota</taxon>
        <taxon>Bacilli</taxon>
        <taxon>Bacillales</taxon>
        <taxon>Bacillaceae</taxon>
        <taxon>Thalassorhabdus</taxon>
    </lineage>
</organism>
<proteinExistence type="inferred from homology"/>
<comment type="subcellular location">
    <subcellularLocation>
        <location evidence="1">Membrane</location>
        <topology evidence="1">Multi-pass membrane protein</topology>
    </subcellularLocation>
</comment>
<dbReference type="RefSeq" id="WP_385941140.1">
    <property type="nucleotide sequence ID" value="NZ_JBHSOZ010000005.1"/>
</dbReference>
<keyword evidence="4 6" id="KW-1133">Transmembrane helix</keyword>
<dbReference type="EMBL" id="JBHSOZ010000005">
    <property type="protein sequence ID" value="MFC5713379.1"/>
    <property type="molecule type" value="Genomic_DNA"/>
</dbReference>
<comment type="caution">
    <text evidence="7">The sequence shown here is derived from an EMBL/GenBank/DDBJ whole genome shotgun (WGS) entry which is preliminary data.</text>
</comment>
<evidence type="ECO:0000256" key="1">
    <source>
        <dbReference type="ARBA" id="ARBA00004141"/>
    </source>
</evidence>
<dbReference type="PANTHER" id="PTHR13353">
    <property type="entry name" value="TRANSMEMBRANE PROTEIN 19"/>
    <property type="match status" value="1"/>
</dbReference>
<sequence length="261" mass="27654">MIFVMIAGVLLFSILAYRLKALTRGGAAAALCIGILIALGFELAGLFILGLFFVTSTMWSKWKRNGEDEINEKGGQRDGGQVLANGGTAAFFALLYLFVPSTLWVYGFAGALAAAASDTWASEIGGKAKGKPIHIKTRKKVPKGTSGAVSPQGTLASLLGSAMIGITTAFLFPGEGPYWMMVVIIATAGFFGNIIDTLAGALIQVEYKCAACGLRTERTHHCNGRTVQVKGWRSMNNETVNFLCTIFGAVSSAALFYLFTG</sequence>
<feature type="transmembrane region" description="Helical" evidence="6">
    <location>
        <begin position="240"/>
        <end position="259"/>
    </location>
</feature>
<evidence type="ECO:0000313" key="7">
    <source>
        <dbReference type="EMBL" id="MFC5713379.1"/>
    </source>
</evidence>
<evidence type="ECO:0000256" key="2">
    <source>
        <dbReference type="ARBA" id="ARBA00009012"/>
    </source>
</evidence>
<evidence type="ECO:0000256" key="5">
    <source>
        <dbReference type="ARBA" id="ARBA00023136"/>
    </source>
</evidence>
<dbReference type="Proteomes" id="UP001596142">
    <property type="component" value="Unassembled WGS sequence"/>
</dbReference>